<evidence type="ECO:0000313" key="4">
    <source>
        <dbReference type="Proteomes" id="UP000184452"/>
    </source>
</evidence>
<proteinExistence type="predicted"/>
<dbReference type="InterPro" id="IPR029058">
    <property type="entry name" value="AB_hydrolase_fold"/>
</dbReference>
<dbReference type="PANTHER" id="PTHR43433:SF5">
    <property type="entry name" value="AB HYDROLASE-1 DOMAIN-CONTAINING PROTEIN"/>
    <property type="match status" value="1"/>
</dbReference>
<organism evidence="3 4">
    <name type="scientific">Nocardiopsis flavescens</name>
    <dbReference type="NCBI Taxonomy" id="758803"/>
    <lineage>
        <taxon>Bacteria</taxon>
        <taxon>Bacillati</taxon>
        <taxon>Actinomycetota</taxon>
        <taxon>Actinomycetes</taxon>
        <taxon>Streptosporangiales</taxon>
        <taxon>Nocardiopsidaceae</taxon>
        <taxon>Nocardiopsis</taxon>
    </lineage>
</organism>
<dbReference type="GO" id="GO:0046503">
    <property type="term" value="P:glycerolipid catabolic process"/>
    <property type="evidence" value="ECO:0007669"/>
    <property type="project" value="TreeGrafter"/>
</dbReference>
<dbReference type="InterPro" id="IPR000073">
    <property type="entry name" value="AB_hydrolase_1"/>
</dbReference>
<protein>
    <submittedName>
        <fullName evidence="3">Pimeloyl-ACP methyl ester carboxylesterase</fullName>
    </submittedName>
</protein>
<dbReference type="PANTHER" id="PTHR43433">
    <property type="entry name" value="HYDROLASE, ALPHA/BETA FOLD FAMILY PROTEIN"/>
    <property type="match status" value="1"/>
</dbReference>
<name>A0A1M6K3Q4_9ACTN</name>
<dbReference type="EMBL" id="FQZK01000007">
    <property type="protein sequence ID" value="SHJ53554.1"/>
    <property type="molecule type" value="Genomic_DNA"/>
</dbReference>
<dbReference type="Gene3D" id="3.40.50.1820">
    <property type="entry name" value="alpha/beta hydrolase"/>
    <property type="match status" value="1"/>
</dbReference>
<dbReference type="Proteomes" id="UP000184452">
    <property type="component" value="Unassembled WGS sequence"/>
</dbReference>
<feature type="region of interest" description="Disordered" evidence="1">
    <location>
        <begin position="162"/>
        <end position="181"/>
    </location>
</feature>
<accession>A0A1M6K3Q4</accession>
<keyword evidence="4" id="KW-1185">Reference proteome</keyword>
<feature type="compositionally biased region" description="Basic and acidic residues" evidence="1">
    <location>
        <begin position="168"/>
        <end position="181"/>
    </location>
</feature>
<dbReference type="AlphaFoldDB" id="A0A1M6K3Q4"/>
<dbReference type="STRING" id="758803.SAMN05421803_10729"/>
<evidence type="ECO:0000259" key="2">
    <source>
        <dbReference type="Pfam" id="PF00561"/>
    </source>
</evidence>
<evidence type="ECO:0000256" key="1">
    <source>
        <dbReference type="SAM" id="MobiDB-lite"/>
    </source>
</evidence>
<evidence type="ECO:0000313" key="3">
    <source>
        <dbReference type="EMBL" id="SHJ53554.1"/>
    </source>
</evidence>
<dbReference type="Pfam" id="PF00561">
    <property type="entry name" value="Abhydrolase_1"/>
    <property type="match status" value="1"/>
</dbReference>
<dbReference type="RefSeq" id="WP_073379663.1">
    <property type="nucleotide sequence ID" value="NZ_FQZK01000007.1"/>
</dbReference>
<dbReference type="SUPFAM" id="SSF53474">
    <property type="entry name" value="alpha/beta-Hydrolases"/>
    <property type="match status" value="1"/>
</dbReference>
<dbReference type="OrthoDB" id="3210164at2"/>
<dbReference type="GO" id="GO:0004806">
    <property type="term" value="F:triacylglycerol lipase activity"/>
    <property type="evidence" value="ECO:0007669"/>
    <property type="project" value="TreeGrafter"/>
</dbReference>
<reference evidence="3 4" key="1">
    <citation type="submission" date="2016-11" db="EMBL/GenBank/DDBJ databases">
        <authorList>
            <person name="Jaros S."/>
            <person name="Januszkiewicz K."/>
            <person name="Wedrychowicz H."/>
        </authorList>
    </citation>
    <scope>NUCLEOTIDE SEQUENCE [LARGE SCALE GENOMIC DNA]</scope>
    <source>
        <strain evidence="3 4">CGMCC 4.5723</strain>
    </source>
</reference>
<dbReference type="InterPro" id="IPR050471">
    <property type="entry name" value="AB_hydrolase"/>
</dbReference>
<sequence>MAESHTLKTADGALYHEVRGSGPALVLTGAPMDAKPFAALADLLAAERTVITHDPRGIGRSPLDDPGRDSTPELRADDLAALLDALGFERADLLGSSGGAVTALAAAVRHPARLGTVVAHEPPVLEVLPDAARQRAATDAIIATYHRDGAAAAFAAFAANAGFPPPEEDGRAPEPEPTEQDRADAHRFFAHELGPTTRHVPDVAALRSGPVRVVVGLGAASSGLLTDPTSRALAAALGTGPVVFPGGHGGFAEDPAGFADVLRHVLDRGPARD</sequence>
<gene>
    <name evidence="3" type="ORF">SAMN05421803_10729</name>
</gene>
<feature type="domain" description="AB hydrolase-1" evidence="2">
    <location>
        <begin position="25"/>
        <end position="136"/>
    </location>
</feature>